<evidence type="ECO:0000313" key="2">
    <source>
        <dbReference type="EMBL" id="OSX76088.1"/>
    </source>
</evidence>
<protein>
    <submittedName>
        <fullName evidence="2">Uncharacterized protein</fullName>
    </submittedName>
</protein>
<sequence length="87" mass="9161">MCGAKTARAHQRGWVAVGEDAPPLTARPSDGVCGDGITRKEKNTIVLLLAGPIGRHRTTVTATATARGRRRPTQSGIRRTVAPVSGF</sequence>
<dbReference type="Proteomes" id="UP000218209">
    <property type="component" value="Unassembled WGS sequence"/>
</dbReference>
<keyword evidence="3" id="KW-1185">Reference proteome</keyword>
<evidence type="ECO:0000313" key="3">
    <source>
        <dbReference type="Proteomes" id="UP000218209"/>
    </source>
</evidence>
<proteinExistence type="predicted"/>
<feature type="region of interest" description="Disordered" evidence="1">
    <location>
        <begin position="61"/>
        <end position="87"/>
    </location>
</feature>
<organism evidence="2 3">
    <name type="scientific">Porphyra umbilicalis</name>
    <name type="common">Purple laver</name>
    <name type="synonym">Red alga</name>
    <dbReference type="NCBI Taxonomy" id="2786"/>
    <lineage>
        <taxon>Eukaryota</taxon>
        <taxon>Rhodophyta</taxon>
        <taxon>Bangiophyceae</taxon>
        <taxon>Bangiales</taxon>
        <taxon>Bangiaceae</taxon>
        <taxon>Porphyra</taxon>
    </lineage>
</organism>
<gene>
    <name evidence="2" type="ORF">BU14_0207s0007</name>
</gene>
<dbReference type="AlphaFoldDB" id="A0A1X6P5H6"/>
<accession>A0A1X6P5H6</accession>
<evidence type="ECO:0000256" key="1">
    <source>
        <dbReference type="SAM" id="MobiDB-lite"/>
    </source>
</evidence>
<name>A0A1X6P5H6_PORUM</name>
<reference evidence="2 3" key="1">
    <citation type="submission" date="2017-03" db="EMBL/GenBank/DDBJ databases">
        <title>WGS assembly of Porphyra umbilicalis.</title>
        <authorList>
            <person name="Brawley S.H."/>
            <person name="Blouin N.A."/>
            <person name="Ficko-Blean E."/>
            <person name="Wheeler G.L."/>
            <person name="Lohr M."/>
            <person name="Goodson H.V."/>
            <person name="Jenkins J.W."/>
            <person name="Blaby-Haas C.E."/>
            <person name="Helliwell K.E."/>
            <person name="Chan C."/>
            <person name="Marriage T."/>
            <person name="Bhattacharya D."/>
            <person name="Klein A.S."/>
            <person name="Badis Y."/>
            <person name="Brodie J."/>
            <person name="Cao Y."/>
            <person name="Collen J."/>
            <person name="Dittami S.M."/>
            <person name="Gachon C.M."/>
            <person name="Green B.R."/>
            <person name="Karpowicz S."/>
            <person name="Kim J.W."/>
            <person name="Kudahl U."/>
            <person name="Lin S."/>
            <person name="Michel G."/>
            <person name="Mittag M."/>
            <person name="Olson B.J."/>
            <person name="Pangilinan J."/>
            <person name="Peng Y."/>
            <person name="Qiu H."/>
            <person name="Shu S."/>
            <person name="Singer J.T."/>
            <person name="Smith A.G."/>
            <person name="Sprecher B.N."/>
            <person name="Wagner V."/>
            <person name="Wang W."/>
            <person name="Wang Z.-Y."/>
            <person name="Yan J."/>
            <person name="Yarish C."/>
            <person name="Zoeuner-Riek S."/>
            <person name="Zhuang Y."/>
            <person name="Zou Y."/>
            <person name="Lindquist E.A."/>
            <person name="Grimwood J."/>
            <person name="Barry K."/>
            <person name="Rokhsar D.S."/>
            <person name="Schmutz J."/>
            <person name="Stiller J.W."/>
            <person name="Grossman A.R."/>
            <person name="Prochnik S.E."/>
        </authorList>
    </citation>
    <scope>NUCLEOTIDE SEQUENCE [LARGE SCALE GENOMIC DNA]</scope>
    <source>
        <strain evidence="2">4086291</strain>
    </source>
</reference>
<dbReference type="EMBL" id="KV918880">
    <property type="protein sequence ID" value="OSX76088.1"/>
    <property type="molecule type" value="Genomic_DNA"/>
</dbReference>